<reference evidence="2 3" key="1">
    <citation type="submission" date="2019-03" db="EMBL/GenBank/DDBJ databases">
        <title>Genomic Encyclopedia of Type Strains, Phase IV (KMG-IV): sequencing the most valuable type-strain genomes for metagenomic binning, comparative biology and taxonomic classification.</title>
        <authorList>
            <person name="Goeker M."/>
        </authorList>
    </citation>
    <scope>NUCLEOTIDE SEQUENCE [LARGE SCALE GENOMIC DNA]</scope>
    <source>
        <strain evidence="2 3">DSM 28697</strain>
    </source>
</reference>
<organism evidence="2 3">
    <name type="scientific">Aureibacillus halotolerans</name>
    <dbReference type="NCBI Taxonomy" id="1508390"/>
    <lineage>
        <taxon>Bacteria</taxon>
        <taxon>Bacillati</taxon>
        <taxon>Bacillota</taxon>
        <taxon>Bacilli</taxon>
        <taxon>Bacillales</taxon>
        <taxon>Bacillaceae</taxon>
        <taxon>Aureibacillus</taxon>
    </lineage>
</organism>
<keyword evidence="1" id="KW-0732">Signal</keyword>
<sequence>MIRKKIVAAALFFSVLLMMTPAYADVAVGDVIVTLGEDLTQEQRQTVLEDMEVNENEVTIITVSNEEEHQYLGQYIPKAQIGSRALSSSKITYTSPGSGLNVTTNHITYVKDNMYTNALITAGVKDADIYVTAPFDVSGTAGLTGILKAYEVSTNQQIPEEQKQVANEEMVKTAELGEAIGSDEANALMAEIKQQIAEQQPATEAEVQQIVQQTVENSGLTIDPQWIEQLTALFNRMKDLNINWDELGQQIDQAKDKWTDFINSEEGQNFWEQVKAFFVSIFNFLANLFRSIASWFQ</sequence>
<gene>
    <name evidence="2" type="ORF">EV213_11332</name>
</gene>
<evidence type="ECO:0000256" key="1">
    <source>
        <dbReference type="SAM" id="SignalP"/>
    </source>
</evidence>
<comment type="caution">
    <text evidence="2">The sequence shown here is derived from an EMBL/GenBank/DDBJ whole genome shotgun (WGS) entry which is preliminary data.</text>
</comment>
<name>A0A4R6TUI4_9BACI</name>
<evidence type="ECO:0000313" key="2">
    <source>
        <dbReference type="EMBL" id="TDQ37398.1"/>
    </source>
</evidence>
<feature type="chain" id="PRO_5020613766" evidence="1">
    <location>
        <begin position="25"/>
        <end position="297"/>
    </location>
</feature>
<proteinExistence type="predicted"/>
<dbReference type="AlphaFoldDB" id="A0A4R6TUI4"/>
<evidence type="ECO:0000313" key="3">
    <source>
        <dbReference type="Proteomes" id="UP000295632"/>
    </source>
</evidence>
<dbReference type="EMBL" id="SNYJ01000013">
    <property type="protein sequence ID" value="TDQ37398.1"/>
    <property type="molecule type" value="Genomic_DNA"/>
</dbReference>
<dbReference type="InterPro" id="IPR009343">
    <property type="entry name" value="DUF1002"/>
</dbReference>
<dbReference type="Pfam" id="PF06207">
    <property type="entry name" value="DUF1002"/>
    <property type="match status" value="1"/>
</dbReference>
<feature type="signal peptide" evidence="1">
    <location>
        <begin position="1"/>
        <end position="24"/>
    </location>
</feature>
<keyword evidence="3" id="KW-1185">Reference proteome</keyword>
<accession>A0A4R6TUI4</accession>
<dbReference type="Proteomes" id="UP000295632">
    <property type="component" value="Unassembled WGS sequence"/>
</dbReference>
<protein>
    <submittedName>
        <fullName evidence="2">Uncharacterized protein YpuA (DUF1002 family)</fullName>
    </submittedName>
</protein>